<organism evidence="3">
    <name type="scientific">gut metagenome</name>
    <dbReference type="NCBI Taxonomy" id="749906"/>
    <lineage>
        <taxon>unclassified sequences</taxon>
        <taxon>metagenomes</taxon>
        <taxon>organismal metagenomes</taxon>
    </lineage>
</organism>
<keyword evidence="1" id="KW-0175">Coiled coil</keyword>
<sequence>MVEEAVERAADAATKADAAGDSATEKAGIADAAAVAANGAASAANAAAQAANDGEEERKSAELLRAEADQKRTRQQAANDAQQAKNNADQDANNKAAQGLVWVELSEDQLGPDRVPNIEGEFGKLYFAPSENPSESDTAVEWMWKPGGDGTGRWERVGTSEVIPPAPIGTDKIDQIHDGEQLSGKGVMSEADLAYFFTLINGDRETHESEQNVRDVAQDDAIKEAKKAGEDAAEALNGYKETQSETDRAQNEAIEKAQETANAAKNAIPPTVTGEAGGILPAFPSEGGPFYPTAEGGELRGWQLIPIFDTTQPGLVPAAPEG</sequence>
<name>J9GMC0_9ZZZZ</name>
<gene>
    <name evidence="3" type="ORF">EVA_10924</name>
</gene>
<evidence type="ECO:0000313" key="3">
    <source>
        <dbReference type="EMBL" id="EJX00970.1"/>
    </source>
</evidence>
<feature type="compositionally biased region" description="Low complexity" evidence="2">
    <location>
        <begin position="11"/>
        <end position="25"/>
    </location>
</feature>
<feature type="compositionally biased region" description="Low complexity" evidence="2">
    <location>
        <begin position="75"/>
        <end position="93"/>
    </location>
</feature>
<accession>J9GMC0</accession>
<dbReference type="AlphaFoldDB" id="J9GMC0"/>
<feature type="compositionally biased region" description="Low complexity" evidence="2">
    <location>
        <begin position="38"/>
        <end position="52"/>
    </location>
</feature>
<evidence type="ECO:0000256" key="1">
    <source>
        <dbReference type="SAM" id="Coils"/>
    </source>
</evidence>
<feature type="coiled-coil region" evidence="1">
    <location>
        <begin position="232"/>
        <end position="259"/>
    </location>
</feature>
<feature type="compositionally biased region" description="Basic and acidic residues" evidence="2">
    <location>
        <begin position="1"/>
        <end position="10"/>
    </location>
</feature>
<feature type="compositionally biased region" description="Basic and acidic residues" evidence="2">
    <location>
        <begin position="56"/>
        <end position="72"/>
    </location>
</feature>
<reference evidence="3" key="1">
    <citation type="journal article" date="2012" name="PLoS ONE">
        <title>Gene sets for utilization of primary and secondary nutrition supplies in the distal gut of endangered iberian lynx.</title>
        <authorList>
            <person name="Alcaide M."/>
            <person name="Messina E."/>
            <person name="Richter M."/>
            <person name="Bargiela R."/>
            <person name="Peplies J."/>
            <person name="Huws S.A."/>
            <person name="Newbold C.J."/>
            <person name="Golyshin P.N."/>
            <person name="Simon M.A."/>
            <person name="Lopez G."/>
            <person name="Yakimov M.M."/>
            <person name="Ferrer M."/>
        </authorList>
    </citation>
    <scope>NUCLEOTIDE SEQUENCE</scope>
</reference>
<evidence type="ECO:0000256" key="2">
    <source>
        <dbReference type="SAM" id="MobiDB-lite"/>
    </source>
</evidence>
<proteinExistence type="predicted"/>
<protein>
    <submittedName>
        <fullName evidence="3">Uncharacterized protein</fullName>
    </submittedName>
</protein>
<feature type="region of interest" description="Disordered" evidence="2">
    <location>
        <begin position="38"/>
        <end position="93"/>
    </location>
</feature>
<dbReference type="EMBL" id="AMCI01003151">
    <property type="protein sequence ID" value="EJX00970.1"/>
    <property type="molecule type" value="Genomic_DNA"/>
</dbReference>
<comment type="caution">
    <text evidence="3">The sequence shown here is derived from an EMBL/GenBank/DDBJ whole genome shotgun (WGS) entry which is preliminary data.</text>
</comment>
<feature type="non-terminal residue" evidence="3">
    <location>
        <position position="322"/>
    </location>
</feature>
<feature type="region of interest" description="Disordered" evidence="2">
    <location>
        <begin position="1"/>
        <end position="25"/>
    </location>
</feature>